<feature type="signal peptide" evidence="1">
    <location>
        <begin position="1"/>
        <end position="20"/>
    </location>
</feature>
<dbReference type="GO" id="GO:0006508">
    <property type="term" value="P:proteolysis"/>
    <property type="evidence" value="ECO:0007669"/>
    <property type="project" value="UniProtKB-KW"/>
</dbReference>
<dbReference type="AlphaFoldDB" id="A0A7G5EK69"/>
<protein>
    <submittedName>
        <fullName evidence="3">Protease complex subunit PrcB family protein</fullName>
    </submittedName>
</protein>
<name>A0A7G5EK69_9BURK</name>
<dbReference type="Proteomes" id="UP000515240">
    <property type="component" value="Chromosome"/>
</dbReference>
<keyword evidence="3" id="KW-0378">Hydrolase</keyword>
<evidence type="ECO:0000313" key="4">
    <source>
        <dbReference type="Proteomes" id="UP000515240"/>
    </source>
</evidence>
<dbReference type="RefSeq" id="WP_182324014.1">
    <property type="nucleotide sequence ID" value="NZ_CP058554.1"/>
</dbReference>
<sequence>MSMKSSFLALAWAVACCIAAAEPAPLSFVRIKSTYGSAQHEPASLVARNAQELEELVQRHGAPAIPKPGALIADVQNHMVIGIFLGDRPSPGYGMSVQSVEQVNEQLVVTYQEYIPDKTAVHAAALMQLFEIIQTPQTRLPVVCKGLPAISIDEANRRSQSKQKTSSAS</sequence>
<dbReference type="InterPro" id="IPR025748">
    <property type="entry name" value="PrcB_C_dom"/>
</dbReference>
<keyword evidence="1" id="KW-0732">Signal</keyword>
<dbReference type="Pfam" id="PF14343">
    <property type="entry name" value="PrcB_C"/>
    <property type="match status" value="1"/>
</dbReference>
<proteinExistence type="predicted"/>
<evidence type="ECO:0000313" key="3">
    <source>
        <dbReference type="EMBL" id="QMV74394.1"/>
    </source>
</evidence>
<dbReference type="GO" id="GO:0008233">
    <property type="term" value="F:peptidase activity"/>
    <property type="evidence" value="ECO:0007669"/>
    <property type="project" value="UniProtKB-KW"/>
</dbReference>
<dbReference type="KEGG" id="cpis:HS961_16990"/>
<dbReference type="EMBL" id="CP058554">
    <property type="protein sequence ID" value="QMV74394.1"/>
    <property type="molecule type" value="Genomic_DNA"/>
</dbReference>
<accession>A0A7G5EK69</accession>
<dbReference type="PROSITE" id="PS51257">
    <property type="entry name" value="PROKAR_LIPOPROTEIN"/>
    <property type="match status" value="1"/>
</dbReference>
<reference evidence="3 4" key="1">
    <citation type="journal article" date="2020" name="G3 (Bethesda)">
        <title>CeMbio - The Caenorhabditis elegans Microbiome Resource.</title>
        <authorList>
            <person name="Dirksen P."/>
            <person name="Assie A."/>
            <person name="Zimmermann J."/>
            <person name="Zhang F."/>
            <person name="Tietje A.M."/>
            <person name="Marsh S.A."/>
            <person name="Felix M.A."/>
            <person name="Shapira M."/>
            <person name="Kaleta C."/>
            <person name="Schulenburg H."/>
            <person name="Samuel B."/>
        </authorList>
    </citation>
    <scope>NUCLEOTIDE SEQUENCE [LARGE SCALE GENOMIC DNA]</scope>
    <source>
        <strain evidence="3 4">BIGb0172</strain>
    </source>
</reference>
<organism evidence="3 4">
    <name type="scientific">Comamonas piscis</name>
    <dbReference type="NCBI Taxonomy" id="1562974"/>
    <lineage>
        <taxon>Bacteria</taxon>
        <taxon>Pseudomonadati</taxon>
        <taxon>Pseudomonadota</taxon>
        <taxon>Betaproteobacteria</taxon>
        <taxon>Burkholderiales</taxon>
        <taxon>Comamonadaceae</taxon>
        <taxon>Comamonas</taxon>
    </lineage>
</organism>
<keyword evidence="3" id="KW-0645">Protease</keyword>
<gene>
    <name evidence="3" type="ORF">HS961_16990</name>
</gene>
<evidence type="ECO:0000259" key="2">
    <source>
        <dbReference type="Pfam" id="PF14343"/>
    </source>
</evidence>
<feature type="chain" id="PRO_5028847782" evidence="1">
    <location>
        <begin position="21"/>
        <end position="169"/>
    </location>
</feature>
<evidence type="ECO:0000256" key="1">
    <source>
        <dbReference type="SAM" id="SignalP"/>
    </source>
</evidence>
<feature type="domain" description="PrcB C-terminal" evidence="2">
    <location>
        <begin position="79"/>
        <end position="126"/>
    </location>
</feature>
<keyword evidence="4" id="KW-1185">Reference proteome</keyword>